<dbReference type="InterPro" id="IPR013320">
    <property type="entry name" value="ConA-like_dom_sf"/>
</dbReference>
<dbReference type="Pfam" id="PF00149">
    <property type="entry name" value="Metallophos"/>
    <property type="match status" value="1"/>
</dbReference>
<dbReference type="Proteomes" id="UP000765845">
    <property type="component" value="Unassembled WGS sequence"/>
</dbReference>
<dbReference type="PRINTS" id="PR01607">
    <property type="entry name" value="APYRASEFAMLY"/>
</dbReference>
<evidence type="ECO:0000313" key="3">
    <source>
        <dbReference type="Proteomes" id="UP000765845"/>
    </source>
</evidence>
<organism evidence="2 3">
    <name type="scientific">Spongiibacter thalassae</name>
    <dbReference type="NCBI Taxonomy" id="2721624"/>
    <lineage>
        <taxon>Bacteria</taxon>
        <taxon>Pseudomonadati</taxon>
        <taxon>Pseudomonadota</taxon>
        <taxon>Gammaproteobacteria</taxon>
        <taxon>Cellvibrionales</taxon>
        <taxon>Spongiibacteraceae</taxon>
        <taxon>Spongiibacter</taxon>
    </lineage>
</organism>
<reference evidence="2 3" key="1">
    <citation type="submission" date="2020-04" db="EMBL/GenBank/DDBJ databases">
        <authorList>
            <person name="Yoon J."/>
        </authorList>
    </citation>
    <scope>NUCLEOTIDE SEQUENCE [LARGE SCALE GENOMIC DNA]</scope>
    <source>
        <strain evidence="2 3">KMU-166</strain>
    </source>
</reference>
<name>A0ABX1GDA4_9GAMM</name>
<dbReference type="Gene3D" id="2.60.120.200">
    <property type="match status" value="1"/>
</dbReference>
<sequence length="883" mass="95303">MKAYRTTMLGVMAAVVLTSCGGGGGGGGASVEEESGIEAFNVAAGQAQTVSFAGGGGELALPATAIAEPLSMEVAVDEEMPEGGMSPAYRLSPETYELASPSTLSIAVPESAQNGARFVIARQEGDSWRPLLSSFRNGDRIEASITELGAYVLTEVPALAASKSIGPACTEVAEQELRFTHVADLHARYGTADQLYSRIRYFHDQVLLENPYAVLTNGGDDFEKGSVAELLSQGVATVEATQAMGFDVRVVGNHDFAWGSDILLEYSKDERAEVISSNTLYRGSEEGFAGKDIVALQVGCLKVGFFGMTSTPWNEFDEPLEEDPIPDFLPDVEMNWHWQQIARGAVYQYRDQVDVLVMLSHLGKGLDEEIAQQTPGIDLVLGGHSHGGVSTSVSGDAIVVQPDFYADGLSDIRLRYSLTTGQRLDYSVTNVEVRDVPGVDATVAAAIDDIMQRHAPEARAEISISENYLTTDEIIDVAARAALFHHNADAVFMAPNGVNDFDRWLPGTLTQESFHRAISVERQPADTPGFTGFYAVTVSFAELQQMLSAQPDWRTAMREGLSDAAPIKVVLQKAPALNISTFFPGLSDRSAEFLSEAWESLDTYARHRTSQCLHIDTDTRLYSCDPDTLTTVWQFSEGSTPFAASLGGSELSFFSPSGGTGSADISSFGTATDFGIAPLPDGDSVLLSFGAYAFDEGVELRRNVANNGDYAEQGLLSDYTLVFDVFWPTASHGKYRAVLQTNVANDDDADIFFDNSTEGRLGIATSGLSYFGEFQPETWHRVALVFYAGTTEGSLKIYHNGELVGEKRDGDTDARWAMSEVALLLTDNSNETEAGYLNALLFAGRPYTDDEIKALGGPSRQLLPSQDTQSVQARIRRHMGEGG</sequence>
<dbReference type="SUPFAM" id="SSF56300">
    <property type="entry name" value="Metallo-dependent phosphatases"/>
    <property type="match status" value="1"/>
</dbReference>
<dbReference type="InterPro" id="IPR029052">
    <property type="entry name" value="Metallo-depent_PP-like"/>
</dbReference>
<comment type="caution">
    <text evidence="2">The sequence shown here is derived from an EMBL/GenBank/DDBJ whole genome shotgun (WGS) entry which is preliminary data.</text>
</comment>
<dbReference type="InterPro" id="IPR004843">
    <property type="entry name" value="Calcineurin-like_PHP"/>
</dbReference>
<dbReference type="PANTHER" id="PTHR11575">
    <property type="entry name" value="5'-NUCLEOTIDASE-RELATED"/>
    <property type="match status" value="1"/>
</dbReference>
<evidence type="ECO:0000259" key="1">
    <source>
        <dbReference type="Pfam" id="PF00149"/>
    </source>
</evidence>
<evidence type="ECO:0000313" key="2">
    <source>
        <dbReference type="EMBL" id="NKI17159.1"/>
    </source>
</evidence>
<feature type="domain" description="Calcineurin-like phosphoesterase" evidence="1">
    <location>
        <begin position="177"/>
        <end position="387"/>
    </location>
</feature>
<dbReference type="EMBL" id="JAAWWK010000002">
    <property type="protein sequence ID" value="NKI17159.1"/>
    <property type="molecule type" value="Genomic_DNA"/>
</dbReference>
<accession>A0ABX1GDA4</accession>
<dbReference type="RefSeq" id="WP_168449681.1">
    <property type="nucleotide sequence ID" value="NZ_JAAWWK010000002.1"/>
</dbReference>
<proteinExistence type="predicted"/>
<gene>
    <name evidence="2" type="ORF">HCU74_06950</name>
</gene>
<dbReference type="InterPro" id="IPR006179">
    <property type="entry name" value="5_nucleotidase/apyrase"/>
</dbReference>
<dbReference type="Gene3D" id="3.60.21.10">
    <property type="match status" value="1"/>
</dbReference>
<dbReference type="SUPFAM" id="SSF49899">
    <property type="entry name" value="Concanavalin A-like lectins/glucanases"/>
    <property type="match status" value="1"/>
</dbReference>
<dbReference type="PROSITE" id="PS51257">
    <property type="entry name" value="PROKAR_LIPOPROTEIN"/>
    <property type="match status" value="1"/>
</dbReference>
<keyword evidence="3" id="KW-1185">Reference proteome</keyword>
<dbReference type="PANTHER" id="PTHR11575:SF24">
    <property type="entry name" value="5'-NUCLEOTIDASE"/>
    <property type="match status" value="1"/>
</dbReference>
<protein>
    <submittedName>
        <fullName evidence="2">Metallophosphatase</fullName>
    </submittedName>
</protein>